<dbReference type="SUPFAM" id="SSF57863">
    <property type="entry name" value="ArfGap/RecO-like zinc finger"/>
    <property type="match status" value="1"/>
</dbReference>
<dbReference type="SUPFAM" id="SSF103657">
    <property type="entry name" value="BAR/IMD domain-like"/>
    <property type="match status" value="1"/>
</dbReference>
<evidence type="ECO:0000256" key="10">
    <source>
        <dbReference type="ARBA" id="ARBA00023043"/>
    </source>
</evidence>
<dbReference type="GeneTree" id="ENSGT00940000156389"/>
<dbReference type="GO" id="GO:0005886">
    <property type="term" value="C:plasma membrane"/>
    <property type="evidence" value="ECO:0007669"/>
    <property type="project" value="UniProtKB-SubCell"/>
</dbReference>
<dbReference type="PROSITE" id="PS50115">
    <property type="entry name" value="ARFGAP"/>
    <property type="match status" value="1"/>
</dbReference>
<comment type="activity regulation">
    <text evidence="15">GAP activity stimulated by phosphatidylinositol 4,5-bisphosphate (PIP2) and phosphatidic acid.</text>
</comment>
<dbReference type="InterPro" id="IPR037278">
    <property type="entry name" value="ARFGAP/RecO"/>
</dbReference>
<dbReference type="InterPro" id="IPR001164">
    <property type="entry name" value="ArfGAP_dom"/>
</dbReference>
<dbReference type="FunFam" id="1.10.220.150:FF:000007">
    <property type="entry name" value="Arf-GAP with coiled-coil, ANK repeat and PH domain-containing protein 2"/>
    <property type="match status" value="1"/>
</dbReference>
<dbReference type="InterPro" id="IPR011993">
    <property type="entry name" value="PH-like_dom_sf"/>
</dbReference>
<dbReference type="PROSITE" id="PS50003">
    <property type="entry name" value="PH_DOMAIN"/>
    <property type="match status" value="1"/>
</dbReference>
<accession>A0A7N8XQW6</accession>
<dbReference type="GO" id="GO:0010008">
    <property type="term" value="C:endosome membrane"/>
    <property type="evidence" value="ECO:0007669"/>
    <property type="project" value="UniProtKB-SubCell"/>
</dbReference>
<reference evidence="19" key="2">
    <citation type="submission" date="2025-09" db="UniProtKB">
        <authorList>
            <consortium name="Ensembl"/>
        </authorList>
    </citation>
    <scope>IDENTIFICATION</scope>
</reference>
<evidence type="ECO:0000256" key="11">
    <source>
        <dbReference type="ARBA" id="ARBA00023054"/>
    </source>
</evidence>
<feature type="repeat" description="ANK" evidence="13">
    <location>
        <begin position="642"/>
        <end position="674"/>
    </location>
</feature>
<dbReference type="GO" id="GO:0008270">
    <property type="term" value="F:zinc ion binding"/>
    <property type="evidence" value="ECO:0007669"/>
    <property type="project" value="UniProtKB-KW"/>
</dbReference>
<dbReference type="CDD" id="cd13250">
    <property type="entry name" value="PH_ACAP"/>
    <property type="match status" value="1"/>
</dbReference>
<dbReference type="SMART" id="SM00233">
    <property type="entry name" value="PH"/>
    <property type="match status" value="1"/>
</dbReference>
<proteinExistence type="predicted"/>
<feature type="domain" description="Arf-GAP" evidence="18">
    <location>
        <begin position="359"/>
        <end position="481"/>
    </location>
</feature>
<reference evidence="19" key="1">
    <citation type="submission" date="2025-08" db="UniProtKB">
        <authorList>
            <consortium name="Ensembl"/>
        </authorList>
    </citation>
    <scope>IDENTIFICATION</scope>
</reference>
<dbReference type="PROSITE" id="PS50297">
    <property type="entry name" value="ANK_REP_REGION"/>
    <property type="match status" value="2"/>
</dbReference>
<evidence type="ECO:0000256" key="8">
    <source>
        <dbReference type="ARBA" id="ARBA00022771"/>
    </source>
</evidence>
<dbReference type="Pfam" id="PF16746">
    <property type="entry name" value="BAR_3"/>
    <property type="match status" value="1"/>
</dbReference>
<evidence type="ECO:0000259" key="17">
    <source>
        <dbReference type="PROSITE" id="PS50003"/>
    </source>
</evidence>
<keyword evidence="5 15" id="KW-0479">Metal-binding</keyword>
<comment type="subcellular location">
    <subcellularLocation>
        <location evidence="1">Cell membrane</location>
    </subcellularLocation>
    <subcellularLocation>
        <location evidence="2 15">Endosome membrane</location>
        <topology evidence="2 15">Peripheral membrane protein</topology>
    </subcellularLocation>
</comment>
<dbReference type="SUPFAM" id="SSF50729">
    <property type="entry name" value="PH domain-like"/>
    <property type="match status" value="1"/>
</dbReference>
<evidence type="ECO:0000256" key="7">
    <source>
        <dbReference type="ARBA" id="ARBA00022753"/>
    </source>
</evidence>
<dbReference type="SMART" id="SM00248">
    <property type="entry name" value="ANK"/>
    <property type="match status" value="3"/>
</dbReference>
<dbReference type="Pfam" id="PF00169">
    <property type="entry name" value="PH"/>
    <property type="match status" value="1"/>
</dbReference>
<dbReference type="CDD" id="cd08835">
    <property type="entry name" value="ArfGap_ACAP"/>
    <property type="match status" value="1"/>
</dbReference>
<dbReference type="PANTHER" id="PTHR23180:SF241">
    <property type="entry name" value="ARF-GAP WITH COILED-COIL, ANK REPEAT AND PH DOMAIN-CONTAINING PROTEIN 2"/>
    <property type="match status" value="1"/>
</dbReference>
<evidence type="ECO:0000256" key="15">
    <source>
        <dbReference type="RuleBase" id="RU369028"/>
    </source>
</evidence>
<dbReference type="PRINTS" id="PR00405">
    <property type="entry name" value="REVINTRACTNG"/>
</dbReference>
<feature type="region of interest" description="Disordered" evidence="16">
    <location>
        <begin position="535"/>
        <end position="555"/>
    </location>
</feature>
<comment type="domain">
    <text evidence="15">PH domain binds phospholipids including phosphatidic acid, phosphatidylinositol 3-phosphate, phosphatidylinositol 3,5-bisphosphate (PIP2) and phosphatidylinositol 3,4,5-trisphosphate (PIP3). May mediate protein binding to PIP2 or PIP3 containing membranes.</text>
</comment>
<evidence type="ECO:0000256" key="9">
    <source>
        <dbReference type="ARBA" id="ARBA00022833"/>
    </source>
</evidence>
<evidence type="ECO:0000256" key="12">
    <source>
        <dbReference type="ARBA" id="ARBA00023136"/>
    </source>
</evidence>
<keyword evidence="10 13" id="KW-0040">ANK repeat</keyword>
<evidence type="ECO:0000256" key="6">
    <source>
        <dbReference type="ARBA" id="ARBA00022737"/>
    </source>
</evidence>
<keyword evidence="9 15" id="KW-0862">Zinc</keyword>
<evidence type="ECO:0000256" key="16">
    <source>
        <dbReference type="SAM" id="MobiDB-lite"/>
    </source>
</evidence>
<dbReference type="Gene3D" id="1.10.220.150">
    <property type="entry name" value="Arf GTPase activating protein"/>
    <property type="match status" value="1"/>
</dbReference>
<dbReference type="Pfam" id="PF01412">
    <property type="entry name" value="ArfGap"/>
    <property type="match status" value="1"/>
</dbReference>
<dbReference type="SMART" id="SM00105">
    <property type="entry name" value="ArfGap"/>
    <property type="match status" value="1"/>
</dbReference>
<keyword evidence="12" id="KW-0472">Membrane</keyword>
<evidence type="ECO:0000256" key="13">
    <source>
        <dbReference type="PROSITE-ProRule" id="PRU00023"/>
    </source>
</evidence>
<comment type="function">
    <text evidence="15">GTPase-activating protein for the ADP ribosylation factor family.</text>
</comment>
<dbReference type="PROSITE" id="PS50088">
    <property type="entry name" value="ANK_REPEAT"/>
    <property type="match status" value="2"/>
</dbReference>
<dbReference type="PANTHER" id="PTHR23180">
    <property type="entry name" value="CENTAURIN/ARF"/>
    <property type="match status" value="1"/>
</dbReference>
<evidence type="ECO:0000259" key="18">
    <source>
        <dbReference type="PROSITE" id="PS50115"/>
    </source>
</evidence>
<feature type="region of interest" description="Disordered" evidence="16">
    <location>
        <begin position="327"/>
        <end position="356"/>
    </location>
</feature>
<name>A0A7N8XQW6_9TELE</name>
<dbReference type="FunFam" id="1.20.1270.60:FF:000025">
    <property type="entry name" value="arf-GAP with coiled-coil, ANK repeat and PH domain-containing protein 2"/>
    <property type="match status" value="1"/>
</dbReference>
<dbReference type="InterPro" id="IPR038508">
    <property type="entry name" value="ArfGAP_dom_sf"/>
</dbReference>
<sequence length="748" mass="84776">MKITLVKLCIGMIDAGKAYNAANKQFVNGIRELAQQSTKDEVIESSLTKFAESLQEMINYHTVCYHSVFLFFFDSDLRKFKEAKKQFDKVSEEKEAALIKNAQAPRNKQHEVEEATNILTATRKCFRHIVLDYVLQINVLQSKRRSEILKSMLSFMYAHLTFFHQGYDLFSELQPLMKQLGGQLDQLVVDAAKEKRDMEQKHSTIQQKDFSNDDTKLEYNVDADNGIAMEGYLFKRASNAFKTWNRRWFSIQNNQLVYQKKFKDNPTVVVEDLRLCTVKHCEDIERRFCFEVVSPTKSCMMQADSEKLRQAWIKAVQNSIATAFRDKGDDGEKLDRKSSTSTGSLDSGGEPKERPLKGESALQKVLAIPGNACCCDCGQPDPRWASINLGITLCIQCSGIHRSLGVHFSKVRSLTLDTWEPELLKLMCELGNRVINQIYEARREELGARKPQPGDPRHEVEAYIKAKYVDRRFVRRPSDEELRNKVISLSKQEKRLSSTVASGLEARRDSLFCPDELDSLFSYFDTSSKLRSIRSADSGIQNSADGSREMLATTPSNNSLSDAEMVFYEPKEYSSGLQLYWASFARSLPDMAEALAHGAEVNWVNTEDDKRTPLIMAVQGGSLVTCEFLLQNAANVNQQDAQGRGSLHHATMLGHTGQVCLFLKRGANQNAADIDEKTPLTIAVEAANADIVTLLRLAKMNEEMREAEGPYSQSGDETYQDIFQDFTLMASNDPDKLNRYQHYDPQRP</sequence>
<dbReference type="InterPro" id="IPR027267">
    <property type="entry name" value="AH/BAR_dom_sf"/>
</dbReference>
<feature type="repeat" description="ANK" evidence="13">
    <location>
        <begin position="609"/>
        <end position="641"/>
    </location>
</feature>
<dbReference type="Gene3D" id="1.20.1270.60">
    <property type="entry name" value="Arfaptin homology (AH) domain/BAR domain"/>
    <property type="match status" value="1"/>
</dbReference>
<evidence type="ECO:0000256" key="5">
    <source>
        <dbReference type="ARBA" id="ARBA00022723"/>
    </source>
</evidence>
<evidence type="ECO:0000256" key="3">
    <source>
        <dbReference type="ARBA" id="ARBA00022468"/>
    </source>
</evidence>
<evidence type="ECO:0000313" key="19">
    <source>
        <dbReference type="Ensembl" id="ENSMAMP00000054551.1"/>
    </source>
</evidence>
<dbReference type="SUPFAM" id="SSF48403">
    <property type="entry name" value="Ankyrin repeat"/>
    <property type="match status" value="1"/>
</dbReference>
<dbReference type="InterPro" id="IPR002110">
    <property type="entry name" value="Ankyrin_rpt"/>
</dbReference>
<dbReference type="GO" id="GO:0005096">
    <property type="term" value="F:GTPase activator activity"/>
    <property type="evidence" value="ECO:0007669"/>
    <property type="project" value="UniProtKB-KW"/>
</dbReference>
<feature type="compositionally biased region" description="Basic and acidic residues" evidence="16">
    <location>
        <begin position="327"/>
        <end position="338"/>
    </location>
</feature>
<keyword evidence="6 15" id="KW-0677">Repeat</keyword>
<evidence type="ECO:0000256" key="1">
    <source>
        <dbReference type="ARBA" id="ARBA00004236"/>
    </source>
</evidence>
<keyword evidence="20" id="KW-1185">Reference proteome</keyword>
<dbReference type="Ensembl" id="ENSMAMT00000038590.1">
    <property type="protein sequence ID" value="ENSMAMP00000054551.1"/>
    <property type="gene ID" value="ENSMAMG00000001173.2"/>
</dbReference>
<keyword evidence="8 14" id="KW-0863">Zinc-finger</keyword>
<evidence type="ECO:0000256" key="14">
    <source>
        <dbReference type="PROSITE-ProRule" id="PRU00288"/>
    </source>
</evidence>
<dbReference type="Gene3D" id="1.25.40.20">
    <property type="entry name" value="Ankyrin repeat-containing domain"/>
    <property type="match status" value="1"/>
</dbReference>
<comment type="domain">
    <text evidence="15">The BAR domain mediates homodimerization, it can neither bind membrane nor impart curvature, but instead requires the neighboring PH domain to achieve these functions.</text>
</comment>
<dbReference type="InterPro" id="IPR045258">
    <property type="entry name" value="ACAP1/2/3-like"/>
</dbReference>
<dbReference type="InterPro" id="IPR001849">
    <property type="entry name" value="PH_domain"/>
</dbReference>
<dbReference type="Pfam" id="PF12796">
    <property type="entry name" value="Ank_2"/>
    <property type="match status" value="1"/>
</dbReference>
<dbReference type="AlphaFoldDB" id="A0A7N8XQW6"/>
<protein>
    <recommendedName>
        <fullName evidence="15">Arf-GAP with coiled-coil, ANK repeat and PH domain-containing protein</fullName>
        <shortName evidence="15">Cnt-b</shortName>
    </recommendedName>
    <alternativeName>
        <fullName evidence="15">Centaurin-beta</fullName>
    </alternativeName>
</protein>
<keyword evidence="7 15" id="KW-0967">Endosome</keyword>
<dbReference type="InterPro" id="IPR036770">
    <property type="entry name" value="Ankyrin_rpt-contain_sf"/>
</dbReference>
<feature type="domain" description="PH" evidence="17">
    <location>
        <begin position="226"/>
        <end position="321"/>
    </location>
</feature>
<evidence type="ECO:0000313" key="20">
    <source>
        <dbReference type="Proteomes" id="UP000261640"/>
    </source>
</evidence>
<evidence type="ECO:0000256" key="4">
    <source>
        <dbReference type="ARBA" id="ARBA00022475"/>
    </source>
</evidence>
<evidence type="ECO:0000256" key="2">
    <source>
        <dbReference type="ARBA" id="ARBA00004481"/>
    </source>
</evidence>
<keyword evidence="4" id="KW-1003">Cell membrane</keyword>
<feature type="compositionally biased region" description="Low complexity" evidence="16">
    <location>
        <begin position="339"/>
        <end position="348"/>
    </location>
</feature>
<keyword evidence="3 15" id="KW-0343">GTPase activation</keyword>
<dbReference type="FunFam" id="2.30.29.30:FF:000026">
    <property type="entry name" value="Arf-GAP with coiled-coil, ANK repeat and PH domain-containing protein 2"/>
    <property type="match status" value="1"/>
</dbReference>
<keyword evidence="11" id="KW-0175">Coiled coil</keyword>
<dbReference type="FunFam" id="1.25.40.20:FF:000020">
    <property type="entry name" value="Arf-GAP with coiled-coil, ANK repeat and PH domain-containing protein 2"/>
    <property type="match status" value="1"/>
</dbReference>
<organism evidence="19 20">
    <name type="scientific">Mastacembelus armatus</name>
    <name type="common">zig-zag eel</name>
    <dbReference type="NCBI Taxonomy" id="205130"/>
    <lineage>
        <taxon>Eukaryota</taxon>
        <taxon>Metazoa</taxon>
        <taxon>Chordata</taxon>
        <taxon>Craniata</taxon>
        <taxon>Vertebrata</taxon>
        <taxon>Euteleostomi</taxon>
        <taxon>Actinopterygii</taxon>
        <taxon>Neopterygii</taxon>
        <taxon>Teleostei</taxon>
        <taxon>Neoteleostei</taxon>
        <taxon>Acanthomorphata</taxon>
        <taxon>Anabantaria</taxon>
        <taxon>Synbranchiformes</taxon>
        <taxon>Mastacembelidae</taxon>
        <taxon>Mastacembelus</taxon>
    </lineage>
</organism>
<dbReference type="Gene3D" id="2.30.29.30">
    <property type="entry name" value="Pleckstrin-homology domain (PH domain)/Phosphotyrosine-binding domain (PTB)"/>
    <property type="match status" value="1"/>
</dbReference>
<dbReference type="Proteomes" id="UP000261640">
    <property type="component" value="Unplaced"/>
</dbReference>
<dbReference type="InterPro" id="IPR004148">
    <property type="entry name" value="BAR_dom"/>
</dbReference>